<dbReference type="KEGG" id="sva:SVA_0641"/>
<dbReference type="AlphaFoldDB" id="A0A1B4V177"/>
<keyword evidence="1" id="KW-0472">Membrane</keyword>
<proteinExistence type="predicted"/>
<keyword evidence="1" id="KW-1133">Transmembrane helix</keyword>
<feature type="transmembrane region" description="Helical" evidence="1">
    <location>
        <begin position="12"/>
        <end position="29"/>
    </location>
</feature>
<accession>A0A1B4V177</accession>
<sequence length="66" mass="7500">MRPGSEHGRSIDSAILLLLAALILFLSPFTDWWARDDSPWYLPYLLWLGLIGLIAAVALRRDPHDL</sequence>
<gene>
    <name evidence="2" type="ORF">SVA_0641</name>
</gene>
<evidence type="ECO:0000256" key="1">
    <source>
        <dbReference type="SAM" id="Phobius"/>
    </source>
</evidence>
<evidence type="ECO:0000313" key="2">
    <source>
        <dbReference type="EMBL" id="BAU47220.1"/>
    </source>
</evidence>
<evidence type="ECO:0000313" key="3">
    <source>
        <dbReference type="Proteomes" id="UP000218899"/>
    </source>
</evidence>
<feature type="transmembrane region" description="Helical" evidence="1">
    <location>
        <begin position="41"/>
        <end position="59"/>
    </location>
</feature>
<name>A0A1B4V177_9GAMM</name>
<reference evidence="2 3" key="1">
    <citation type="submission" date="2015-08" db="EMBL/GenBank/DDBJ databases">
        <title>Complete genome sequence of Sulfurifustis variabilis.</title>
        <authorList>
            <person name="Miura A."/>
            <person name="Kojima H."/>
            <person name="Fukui M."/>
        </authorList>
    </citation>
    <scope>NUCLEOTIDE SEQUENCE [LARGE SCALE GENOMIC DNA]</scope>
    <source>
        <strain evidence="3">skN76</strain>
    </source>
</reference>
<dbReference type="Proteomes" id="UP000218899">
    <property type="component" value="Chromosome"/>
</dbReference>
<keyword evidence="1" id="KW-0812">Transmembrane</keyword>
<organism evidence="2 3">
    <name type="scientific">Sulfurifustis variabilis</name>
    <dbReference type="NCBI Taxonomy" id="1675686"/>
    <lineage>
        <taxon>Bacteria</taxon>
        <taxon>Pseudomonadati</taxon>
        <taxon>Pseudomonadota</taxon>
        <taxon>Gammaproteobacteria</taxon>
        <taxon>Acidiferrobacterales</taxon>
        <taxon>Acidiferrobacteraceae</taxon>
        <taxon>Sulfurifustis</taxon>
    </lineage>
</organism>
<dbReference type="EMBL" id="AP014936">
    <property type="protein sequence ID" value="BAU47220.1"/>
    <property type="molecule type" value="Genomic_DNA"/>
</dbReference>
<keyword evidence="3" id="KW-1185">Reference proteome</keyword>
<protein>
    <submittedName>
        <fullName evidence="2">Uncharacterized protein</fullName>
    </submittedName>
</protein>
<dbReference type="RefSeq" id="WP_096458692.1">
    <property type="nucleotide sequence ID" value="NZ_AP014936.1"/>
</dbReference>